<organism evidence="1 2">
    <name type="scientific">Thelephora terrestris</name>
    <dbReference type="NCBI Taxonomy" id="56493"/>
    <lineage>
        <taxon>Eukaryota</taxon>
        <taxon>Fungi</taxon>
        <taxon>Dikarya</taxon>
        <taxon>Basidiomycota</taxon>
        <taxon>Agaricomycotina</taxon>
        <taxon>Agaricomycetes</taxon>
        <taxon>Thelephorales</taxon>
        <taxon>Thelephoraceae</taxon>
        <taxon>Thelephora</taxon>
    </lineage>
</organism>
<gene>
    <name evidence="1" type="ORF">BJ322DRAFT_1163492</name>
</gene>
<reference evidence="1" key="2">
    <citation type="submission" date="2020-11" db="EMBL/GenBank/DDBJ databases">
        <authorList>
            <consortium name="DOE Joint Genome Institute"/>
            <person name="Kuo A."/>
            <person name="Miyauchi S."/>
            <person name="Kiss E."/>
            <person name="Drula E."/>
            <person name="Kohler A."/>
            <person name="Sanchez-Garcia M."/>
            <person name="Andreopoulos B."/>
            <person name="Barry K.W."/>
            <person name="Bonito G."/>
            <person name="Buee M."/>
            <person name="Carver A."/>
            <person name="Chen C."/>
            <person name="Cichocki N."/>
            <person name="Clum A."/>
            <person name="Culley D."/>
            <person name="Crous P.W."/>
            <person name="Fauchery L."/>
            <person name="Girlanda M."/>
            <person name="Hayes R."/>
            <person name="Keri Z."/>
            <person name="Labutti K."/>
            <person name="Lipzen A."/>
            <person name="Lombard V."/>
            <person name="Magnuson J."/>
            <person name="Maillard F."/>
            <person name="Morin E."/>
            <person name="Murat C."/>
            <person name="Nolan M."/>
            <person name="Ohm R."/>
            <person name="Pangilinan J."/>
            <person name="Pereira M."/>
            <person name="Perotto S."/>
            <person name="Peter M."/>
            <person name="Riley R."/>
            <person name="Sitrit Y."/>
            <person name="Stielow B."/>
            <person name="Szollosi G."/>
            <person name="Zifcakova L."/>
            <person name="Stursova M."/>
            <person name="Spatafora J.W."/>
            <person name="Tedersoo L."/>
            <person name="Vaario L.-M."/>
            <person name="Yamada A."/>
            <person name="Yan M."/>
            <person name="Wang P."/>
            <person name="Xu J."/>
            <person name="Bruns T."/>
            <person name="Baldrian P."/>
            <person name="Vilgalys R."/>
            <person name="Henrissat B."/>
            <person name="Grigoriev I.V."/>
            <person name="Hibbett D."/>
            <person name="Nagy L.G."/>
            <person name="Martin F.M."/>
        </authorList>
    </citation>
    <scope>NUCLEOTIDE SEQUENCE</scope>
    <source>
        <strain evidence="1">UH-Tt-Lm1</strain>
    </source>
</reference>
<reference evidence="1" key="1">
    <citation type="journal article" date="2020" name="Nat. Commun.">
        <title>Large-scale genome sequencing of mycorrhizal fungi provides insights into the early evolution of symbiotic traits.</title>
        <authorList>
            <person name="Miyauchi S."/>
            <person name="Kiss E."/>
            <person name="Kuo A."/>
            <person name="Drula E."/>
            <person name="Kohler A."/>
            <person name="Sanchez-Garcia M."/>
            <person name="Morin E."/>
            <person name="Andreopoulos B."/>
            <person name="Barry K.W."/>
            <person name="Bonito G."/>
            <person name="Buee M."/>
            <person name="Carver A."/>
            <person name="Chen C."/>
            <person name="Cichocki N."/>
            <person name="Clum A."/>
            <person name="Culley D."/>
            <person name="Crous P.W."/>
            <person name="Fauchery L."/>
            <person name="Girlanda M."/>
            <person name="Hayes R.D."/>
            <person name="Keri Z."/>
            <person name="LaButti K."/>
            <person name="Lipzen A."/>
            <person name="Lombard V."/>
            <person name="Magnuson J."/>
            <person name="Maillard F."/>
            <person name="Murat C."/>
            <person name="Nolan M."/>
            <person name="Ohm R.A."/>
            <person name="Pangilinan J."/>
            <person name="Pereira M.F."/>
            <person name="Perotto S."/>
            <person name="Peter M."/>
            <person name="Pfister S."/>
            <person name="Riley R."/>
            <person name="Sitrit Y."/>
            <person name="Stielow J.B."/>
            <person name="Szollosi G."/>
            <person name="Zifcakova L."/>
            <person name="Stursova M."/>
            <person name="Spatafora J.W."/>
            <person name="Tedersoo L."/>
            <person name="Vaario L.M."/>
            <person name="Yamada A."/>
            <person name="Yan M."/>
            <person name="Wang P."/>
            <person name="Xu J."/>
            <person name="Bruns T."/>
            <person name="Baldrian P."/>
            <person name="Vilgalys R."/>
            <person name="Dunand C."/>
            <person name="Henrissat B."/>
            <person name="Grigoriev I.V."/>
            <person name="Hibbett D."/>
            <person name="Nagy L.G."/>
            <person name="Martin F.M."/>
        </authorList>
    </citation>
    <scope>NUCLEOTIDE SEQUENCE</scope>
    <source>
        <strain evidence="1">UH-Tt-Lm1</strain>
    </source>
</reference>
<evidence type="ECO:0000313" key="2">
    <source>
        <dbReference type="Proteomes" id="UP000736335"/>
    </source>
</evidence>
<proteinExistence type="predicted"/>
<evidence type="ECO:0000313" key="1">
    <source>
        <dbReference type="EMBL" id="KAF9780760.1"/>
    </source>
</evidence>
<dbReference type="SUPFAM" id="SSF81383">
    <property type="entry name" value="F-box domain"/>
    <property type="match status" value="1"/>
</dbReference>
<keyword evidence="2" id="KW-1185">Reference proteome</keyword>
<dbReference type="EMBL" id="WIUZ02000015">
    <property type="protein sequence ID" value="KAF9780760.1"/>
    <property type="molecule type" value="Genomic_DNA"/>
</dbReference>
<comment type="caution">
    <text evidence="1">The sequence shown here is derived from an EMBL/GenBank/DDBJ whole genome shotgun (WGS) entry which is preliminary data.</text>
</comment>
<accession>A0A9P6H6U8</accession>
<evidence type="ECO:0008006" key="3">
    <source>
        <dbReference type="Google" id="ProtNLM"/>
    </source>
</evidence>
<protein>
    <recommendedName>
        <fullName evidence="3">F-box domain-containing protein</fullName>
    </recommendedName>
</protein>
<sequence>MSCFLPPEILDIIVDLLQNEPKTLKACCLVSKAWIYWARRHLFKHSCLTTEDRHTRWWNQPISFVPLHGFPPSITSLHLSFSSFKSSEIFGSVCSLPLLEDLTLEGRDRWNQDAARNAPSTSPTLTGSLELRVGAGIEHITHQLLDLPNDIQPKKIAVQWSVPEGVLSTAKLVSKCSKTLEYLKITNHLEDAPEAMSLDLSKATKLKDVEFFHLGWVALDRLLVQLWTSHSLRIRFAFASHSLRIRFAFASHSLRIRFAFASHSLRIRFAFASHSLRIRFAFASHSLRIRFAFASHSLRIRFAFASHSLRIRFAFASHSLRIRFAFASHSLRTRVMYDWTGAGRDLERDVARFLPESTRGGILDIVDDGPSRSH</sequence>
<dbReference type="AlphaFoldDB" id="A0A9P6H6U8"/>
<name>A0A9P6H6U8_9AGAM</name>
<dbReference type="InterPro" id="IPR036047">
    <property type="entry name" value="F-box-like_dom_sf"/>
</dbReference>
<dbReference type="Proteomes" id="UP000736335">
    <property type="component" value="Unassembled WGS sequence"/>
</dbReference>